<keyword evidence="1" id="KW-1133">Transmembrane helix</keyword>
<feature type="transmembrane region" description="Helical" evidence="1">
    <location>
        <begin position="31"/>
        <end position="54"/>
    </location>
</feature>
<evidence type="ECO:0000313" key="3">
    <source>
        <dbReference type="Proteomes" id="UP001139158"/>
    </source>
</evidence>
<keyword evidence="1" id="KW-0812">Transmembrane</keyword>
<accession>A0A9X1SD59</accession>
<dbReference type="EMBL" id="JAJFZV010000011">
    <property type="protein sequence ID" value="MCC3298362.1"/>
    <property type="molecule type" value="Genomic_DNA"/>
</dbReference>
<dbReference type="RefSeq" id="WP_227896235.1">
    <property type="nucleotide sequence ID" value="NZ_CP099466.1"/>
</dbReference>
<comment type="caution">
    <text evidence="2">The sequence shown here is derived from an EMBL/GenBank/DDBJ whole genome shotgun (WGS) entry which is preliminary data.</text>
</comment>
<evidence type="ECO:0000256" key="1">
    <source>
        <dbReference type="SAM" id="Phobius"/>
    </source>
</evidence>
<gene>
    <name evidence="2" type="ORF">LJ757_11180</name>
</gene>
<dbReference type="AlphaFoldDB" id="A0A9X1SD59"/>
<protein>
    <submittedName>
        <fullName evidence="2">Uncharacterized protein</fullName>
    </submittedName>
</protein>
<keyword evidence="3" id="KW-1185">Reference proteome</keyword>
<feature type="transmembrane region" description="Helical" evidence="1">
    <location>
        <begin position="60"/>
        <end position="77"/>
    </location>
</feature>
<organism evidence="2 3">
    <name type="scientific">Arthrobacter caoxuetaonis</name>
    <dbReference type="NCBI Taxonomy" id="2886935"/>
    <lineage>
        <taxon>Bacteria</taxon>
        <taxon>Bacillati</taxon>
        <taxon>Actinomycetota</taxon>
        <taxon>Actinomycetes</taxon>
        <taxon>Micrococcales</taxon>
        <taxon>Micrococcaceae</taxon>
        <taxon>Arthrobacter</taxon>
    </lineage>
</organism>
<dbReference type="Proteomes" id="UP001139158">
    <property type="component" value="Unassembled WGS sequence"/>
</dbReference>
<name>A0A9X1SD59_9MICC</name>
<keyword evidence="1" id="KW-0472">Membrane</keyword>
<sequence>MDSGTLRSLEVTGPAVARMARARRRRMTAQVLMLASWVPLLPAILLVLLSGLLPPLIGEAAGYLLVVCFLLGFALWIPESFFRRREEAARHKAFPEVESALAGLRAGWQLEWYVPYGLGWDRLVTRGSWKQRFEWRVVYQGGTMLLTEIPAAEHQEDDEGKD</sequence>
<proteinExistence type="predicted"/>
<evidence type="ECO:0000313" key="2">
    <source>
        <dbReference type="EMBL" id="MCC3298362.1"/>
    </source>
</evidence>
<reference evidence="2" key="1">
    <citation type="submission" date="2021-10" db="EMBL/GenBank/DDBJ databases">
        <title>Novel species in genus Arthrobacter.</title>
        <authorList>
            <person name="Liu Y."/>
        </authorList>
    </citation>
    <scope>NUCLEOTIDE SEQUENCE</scope>
    <source>
        <strain evidence="2">Zg-Y453</strain>
    </source>
</reference>